<dbReference type="GO" id="GO:0001965">
    <property type="term" value="F:G-protein alpha-subunit binding"/>
    <property type="evidence" value="ECO:0007669"/>
    <property type="project" value="TreeGrafter"/>
</dbReference>
<dbReference type="AlphaFoldDB" id="A0A6J8AA39"/>
<evidence type="ECO:0000256" key="10">
    <source>
        <dbReference type="PROSITE-ProRule" id="PRU00339"/>
    </source>
</evidence>
<dbReference type="Pfam" id="PF02188">
    <property type="entry name" value="GoLoco"/>
    <property type="match status" value="4"/>
</dbReference>
<protein>
    <submittedName>
        <fullName evidence="12">GPSM2</fullName>
    </submittedName>
</protein>
<gene>
    <name evidence="12" type="ORF">MCOR_5192</name>
</gene>
<dbReference type="InterPro" id="IPR052386">
    <property type="entry name" value="GPSM"/>
</dbReference>
<evidence type="ECO:0000256" key="9">
    <source>
        <dbReference type="ARBA" id="ARBA00023136"/>
    </source>
</evidence>
<reference evidence="12 13" key="1">
    <citation type="submission" date="2020-06" db="EMBL/GenBank/DDBJ databases">
        <authorList>
            <person name="Li R."/>
            <person name="Bekaert M."/>
        </authorList>
    </citation>
    <scope>NUCLEOTIDE SEQUENCE [LARGE SCALE GENOMIC DNA]</scope>
    <source>
        <strain evidence="13">wild</strain>
    </source>
</reference>
<dbReference type="GO" id="GO:0005938">
    <property type="term" value="C:cell cortex"/>
    <property type="evidence" value="ECO:0007669"/>
    <property type="project" value="TreeGrafter"/>
</dbReference>
<keyword evidence="13" id="KW-1185">Reference proteome</keyword>
<feature type="region of interest" description="Disordered" evidence="11">
    <location>
        <begin position="557"/>
        <end position="612"/>
    </location>
</feature>
<dbReference type="GO" id="GO:0005886">
    <property type="term" value="C:plasma membrane"/>
    <property type="evidence" value="ECO:0007669"/>
    <property type="project" value="UniProtKB-SubCell"/>
</dbReference>
<keyword evidence="8 10" id="KW-0802">TPR repeat</keyword>
<dbReference type="SMART" id="SM00028">
    <property type="entry name" value="TPR"/>
    <property type="match status" value="7"/>
</dbReference>
<sequence>MESKMMDCSCMELALEGERLCKAGDCQTGVQFFEAAVQAGTDDLKTLSAIYSQLGNAYFYLQEYGKALDYHKLDLTLARTLGDMIGEAKASGNLGNTLKVLQKFDEAIACCNRHLEISRQLSDKVGEARALYNLGNVYHAKGKHMGKCGDQDPGEFPLEVKEALQKAAEYYEENLRLVKELSDKAAQGRACGNLGNTHYLLGNFKLAIRYHEERLSIAKEFGDKSAERRAYSNLGNAHIFLNEFETACDDYRKSLQIAKQLGDKALEAQACYSLGNTYTLLRDYEKAIEYHLRHLEIARELEDRVGEGRACWSLGNAHKALGHHEEALPYANKHLQISREIGDETGQLTAEMNLVDLQKALGITDLQDIKLQTKDETDLPLSRRPFRRHSMENMELMKLTPDKKAELMNGGARPKVPKFQKAASVATESDLSLNNRNKEKLQSLQQVSFDDESFFDLLSKFQSRRLDDQRCSIQVEPVTLRTGIDHSKRVTVSSPGAQEFLDMVAGIQSSRMDDQRADLRFPGLNSQDVIDQILQQKEENVPDDNFFEMLMRCQGTRMEDQRSSIPVSRPAPTVPDEDFFSLIQKVQSSRLDEQRTQAPKQPPDPGKKNRKK</sequence>
<dbReference type="PROSITE" id="PS50005">
    <property type="entry name" value="TPR"/>
    <property type="match status" value="2"/>
</dbReference>
<dbReference type="Pfam" id="PF13424">
    <property type="entry name" value="TPR_12"/>
    <property type="match status" value="2"/>
</dbReference>
<feature type="repeat" description="TPR" evidence="10">
    <location>
        <begin position="228"/>
        <end position="261"/>
    </location>
</feature>
<dbReference type="InterPro" id="IPR003109">
    <property type="entry name" value="GoLoco_motif"/>
</dbReference>
<dbReference type="Proteomes" id="UP000507470">
    <property type="component" value="Unassembled WGS sequence"/>
</dbReference>
<evidence type="ECO:0000313" key="12">
    <source>
        <dbReference type="EMBL" id="CAC5363987.1"/>
    </source>
</evidence>
<dbReference type="InterPro" id="IPR019734">
    <property type="entry name" value="TPR_rpt"/>
</dbReference>
<keyword evidence="7" id="KW-0677">Repeat</keyword>
<dbReference type="SMART" id="SM00390">
    <property type="entry name" value="GoLoco"/>
    <property type="match status" value="4"/>
</dbReference>
<proteinExistence type="inferred from homology"/>
<dbReference type="Pfam" id="PF13181">
    <property type="entry name" value="TPR_8"/>
    <property type="match status" value="1"/>
</dbReference>
<dbReference type="GO" id="GO:0005092">
    <property type="term" value="F:GDP-dissociation inhibitor activity"/>
    <property type="evidence" value="ECO:0007669"/>
    <property type="project" value="TreeGrafter"/>
</dbReference>
<evidence type="ECO:0000256" key="1">
    <source>
        <dbReference type="ARBA" id="ARBA00004236"/>
    </source>
</evidence>
<evidence type="ECO:0000256" key="7">
    <source>
        <dbReference type="ARBA" id="ARBA00022737"/>
    </source>
</evidence>
<organism evidence="12 13">
    <name type="scientific">Mytilus coruscus</name>
    <name type="common">Sea mussel</name>
    <dbReference type="NCBI Taxonomy" id="42192"/>
    <lineage>
        <taxon>Eukaryota</taxon>
        <taxon>Metazoa</taxon>
        <taxon>Spiralia</taxon>
        <taxon>Lophotrochozoa</taxon>
        <taxon>Mollusca</taxon>
        <taxon>Bivalvia</taxon>
        <taxon>Autobranchia</taxon>
        <taxon>Pteriomorphia</taxon>
        <taxon>Mytilida</taxon>
        <taxon>Mytiloidea</taxon>
        <taxon>Mytilidae</taxon>
        <taxon>Mytilinae</taxon>
        <taxon>Mytilus</taxon>
    </lineage>
</organism>
<dbReference type="SUPFAM" id="SSF48452">
    <property type="entry name" value="TPR-like"/>
    <property type="match status" value="2"/>
</dbReference>
<keyword evidence="9" id="KW-0472">Membrane</keyword>
<dbReference type="Gene3D" id="1.25.40.10">
    <property type="entry name" value="Tetratricopeptide repeat domain"/>
    <property type="match status" value="3"/>
</dbReference>
<evidence type="ECO:0000256" key="11">
    <source>
        <dbReference type="SAM" id="MobiDB-lite"/>
    </source>
</evidence>
<evidence type="ECO:0000256" key="4">
    <source>
        <dbReference type="ARBA" id="ARBA00022475"/>
    </source>
</evidence>
<dbReference type="GO" id="GO:0000132">
    <property type="term" value="P:establishment of mitotic spindle orientation"/>
    <property type="evidence" value="ECO:0007669"/>
    <property type="project" value="TreeGrafter"/>
</dbReference>
<name>A0A6J8AA39_MYTCO</name>
<dbReference type="Pfam" id="PF13176">
    <property type="entry name" value="TPR_7"/>
    <property type="match status" value="1"/>
</dbReference>
<keyword evidence="5" id="KW-0963">Cytoplasm</keyword>
<comment type="subcellular location">
    <subcellularLocation>
        <location evidence="1">Cell membrane</location>
    </subcellularLocation>
    <subcellularLocation>
        <location evidence="2">Cytoplasm</location>
    </subcellularLocation>
</comment>
<evidence type="ECO:0000313" key="13">
    <source>
        <dbReference type="Proteomes" id="UP000507470"/>
    </source>
</evidence>
<dbReference type="PANTHER" id="PTHR45954:SF1">
    <property type="entry name" value="LD33695P"/>
    <property type="match status" value="1"/>
</dbReference>
<evidence type="ECO:0000256" key="3">
    <source>
        <dbReference type="ARBA" id="ARBA00006600"/>
    </source>
</evidence>
<dbReference type="FunFam" id="1.25.40.10:FF:000043">
    <property type="entry name" value="G-protein-signaling modulator 2 isoform X1"/>
    <property type="match status" value="1"/>
</dbReference>
<dbReference type="EMBL" id="CACVKT020000930">
    <property type="protein sequence ID" value="CAC5363987.1"/>
    <property type="molecule type" value="Genomic_DNA"/>
</dbReference>
<dbReference type="OrthoDB" id="286233at2759"/>
<evidence type="ECO:0000256" key="8">
    <source>
        <dbReference type="ARBA" id="ARBA00022803"/>
    </source>
</evidence>
<evidence type="ECO:0000256" key="2">
    <source>
        <dbReference type="ARBA" id="ARBA00004496"/>
    </source>
</evidence>
<dbReference type="PROSITE" id="PS50877">
    <property type="entry name" value="GOLOCO"/>
    <property type="match status" value="4"/>
</dbReference>
<feature type="repeat" description="TPR" evidence="10">
    <location>
        <begin position="268"/>
        <end position="301"/>
    </location>
</feature>
<dbReference type="InterPro" id="IPR011990">
    <property type="entry name" value="TPR-like_helical_dom_sf"/>
</dbReference>
<evidence type="ECO:0000256" key="5">
    <source>
        <dbReference type="ARBA" id="ARBA00022490"/>
    </source>
</evidence>
<dbReference type="PANTHER" id="PTHR45954">
    <property type="entry name" value="LD33695P"/>
    <property type="match status" value="1"/>
</dbReference>
<evidence type="ECO:0000256" key="6">
    <source>
        <dbReference type="ARBA" id="ARBA00022553"/>
    </source>
</evidence>
<keyword evidence="4" id="KW-1003">Cell membrane</keyword>
<keyword evidence="6" id="KW-0597">Phosphoprotein</keyword>
<comment type="similarity">
    <text evidence="3">Belongs to the GPSM family.</text>
</comment>
<accession>A0A6J8AA39</accession>